<dbReference type="Proteomes" id="UP000694414">
    <property type="component" value="Unplaced"/>
</dbReference>
<dbReference type="Ensembl" id="ENSPSMT00000041202.1">
    <property type="protein sequence ID" value="ENSPSMP00000035760.1"/>
    <property type="gene ID" value="ENSPSMG00000024615.1"/>
</dbReference>
<sequence>TGLLGTNPSKFCLRMLLSRTYVNFQKLQQFGLCKHLVWNGLGFGQWAGLGAGEGIGSSSLSWLSPGCCPLPTPDSQLGEKPQHYSDSHKPIAHSPSTLGHPDLWL</sequence>
<keyword evidence="3" id="KW-1185">Reference proteome</keyword>
<evidence type="ECO:0000256" key="1">
    <source>
        <dbReference type="SAM" id="MobiDB-lite"/>
    </source>
</evidence>
<reference evidence="2" key="1">
    <citation type="submission" date="2025-08" db="UniProtKB">
        <authorList>
            <consortium name="Ensembl"/>
        </authorList>
    </citation>
    <scope>IDENTIFICATION</scope>
</reference>
<evidence type="ECO:0000313" key="2">
    <source>
        <dbReference type="Ensembl" id="ENSPSMP00000035760.1"/>
    </source>
</evidence>
<protein>
    <submittedName>
        <fullName evidence="2">Uncharacterized protein</fullName>
    </submittedName>
</protein>
<reference evidence="2" key="2">
    <citation type="submission" date="2025-09" db="UniProtKB">
        <authorList>
            <consortium name="Ensembl"/>
        </authorList>
    </citation>
    <scope>IDENTIFICATION</scope>
</reference>
<proteinExistence type="predicted"/>
<feature type="region of interest" description="Disordered" evidence="1">
    <location>
        <begin position="71"/>
        <end position="105"/>
    </location>
</feature>
<accession>A0A8C9AVC6</accession>
<evidence type="ECO:0000313" key="3">
    <source>
        <dbReference type="Proteomes" id="UP000694414"/>
    </source>
</evidence>
<feature type="compositionally biased region" description="Basic and acidic residues" evidence="1">
    <location>
        <begin position="80"/>
        <end position="89"/>
    </location>
</feature>
<dbReference type="AlphaFoldDB" id="A0A8C9AVC6"/>
<name>A0A8C9AVC6_PROSS</name>
<organism evidence="2 3">
    <name type="scientific">Prolemur simus</name>
    <name type="common">Greater bamboo lemur</name>
    <name type="synonym">Hapalemur simus</name>
    <dbReference type="NCBI Taxonomy" id="1328070"/>
    <lineage>
        <taxon>Eukaryota</taxon>
        <taxon>Metazoa</taxon>
        <taxon>Chordata</taxon>
        <taxon>Craniata</taxon>
        <taxon>Vertebrata</taxon>
        <taxon>Euteleostomi</taxon>
        <taxon>Mammalia</taxon>
        <taxon>Eutheria</taxon>
        <taxon>Euarchontoglires</taxon>
        <taxon>Primates</taxon>
        <taxon>Strepsirrhini</taxon>
        <taxon>Lemuriformes</taxon>
        <taxon>Lemuridae</taxon>
        <taxon>Prolemur</taxon>
    </lineage>
</organism>